<evidence type="ECO:0000313" key="2">
    <source>
        <dbReference type="Proteomes" id="UP000253209"/>
    </source>
</evidence>
<keyword evidence="2" id="KW-1185">Reference proteome</keyword>
<dbReference type="RefSeq" id="WP_114006096.1">
    <property type="nucleotide sequence ID" value="NZ_QGDC01000009.1"/>
</dbReference>
<gene>
    <name evidence="1" type="ORF">DJ568_14900</name>
</gene>
<dbReference type="OrthoDB" id="1237483at2"/>
<name>A0A367GMB8_9SPHI</name>
<dbReference type="EMBL" id="QGDC01000009">
    <property type="protein sequence ID" value="RCH53831.1"/>
    <property type="molecule type" value="Genomic_DNA"/>
</dbReference>
<comment type="caution">
    <text evidence="1">The sequence shown here is derived from an EMBL/GenBank/DDBJ whole genome shotgun (WGS) entry which is preliminary data.</text>
</comment>
<protein>
    <submittedName>
        <fullName evidence="1">Uncharacterized protein</fullName>
    </submittedName>
</protein>
<organism evidence="1 2">
    <name type="scientific">Mucilaginibacter hurinus</name>
    <dbReference type="NCBI Taxonomy" id="2201324"/>
    <lineage>
        <taxon>Bacteria</taxon>
        <taxon>Pseudomonadati</taxon>
        <taxon>Bacteroidota</taxon>
        <taxon>Sphingobacteriia</taxon>
        <taxon>Sphingobacteriales</taxon>
        <taxon>Sphingobacteriaceae</taxon>
        <taxon>Mucilaginibacter</taxon>
    </lineage>
</organism>
<sequence length="335" mass="38502">MIISAIKHKGFLYFNLHAEEVVSSNFIAEDNIGMLENRLQVVTLNRVVEYLKGFENQELKNIVLDFKGINACQPNLHAILIELKGAGYNIHLKNIKKNIVDDFGLSVIQNSKNFLDGDLYKKFFLFESEHEPFTDEVINTHELFTDAFKEKIKQYINPHTQPHTSSYVYLTSYVDIKKFISYEKEFMLFSIYKLALKIQEEWAEKLANNPILVCQSMNSAYIVSVLSNLLKLDILILDKIGPIYKIYNTLDKTIDENREYIVVSDLVCLGTEVKIVKSLIQFIGGKYLGNVSIIKTETLSKADILRQDATIAVFSINKSNNRELGYNIKTDLEQF</sequence>
<dbReference type="AlphaFoldDB" id="A0A367GMB8"/>
<proteinExistence type="predicted"/>
<dbReference type="Proteomes" id="UP000253209">
    <property type="component" value="Unassembled WGS sequence"/>
</dbReference>
<reference evidence="1 2" key="1">
    <citation type="submission" date="2018-05" db="EMBL/GenBank/DDBJ databases">
        <title>Mucilaginibacter hurinus sp. nov., isolated from briquette warehouse soil.</title>
        <authorList>
            <person name="Choi L."/>
        </authorList>
    </citation>
    <scope>NUCLEOTIDE SEQUENCE [LARGE SCALE GENOMIC DNA]</scope>
    <source>
        <strain evidence="1 2">ZR32</strain>
    </source>
</reference>
<evidence type="ECO:0000313" key="1">
    <source>
        <dbReference type="EMBL" id="RCH53831.1"/>
    </source>
</evidence>
<accession>A0A367GMB8</accession>